<dbReference type="AlphaFoldDB" id="A0A8K0JSE8"/>
<dbReference type="PANTHER" id="PTHR11412">
    <property type="entry name" value="MACROGLOBULIN / COMPLEMENT"/>
    <property type="match status" value="1"/>
</dbReference>
<sequence length="1060" mass="117695">MGVLLLCTLAAEDAGLLVISDAKLHTRPCVYSNVHIPNGCNPCPFRFGARQSIGGLPRRLSARRNRLKSASNHIVLAMSVDSPGEEVFEDRFDSAVLEESSTLGQPVSAYSPGSGRTPVVEVRSYFPETWLWDLVHINESGIVELEHTTPHTITEWIGHATCLSTKTGLGTSSPANLNVFQPFFVEATMPYSVKRGELLRLKVSVFNFLSHGLPVRVSVSESSGMEIIENNTYTYCIEDKGTVVPEFSLKMTELGEINITVSAEVDEMFPESCGPEMLLSRRDVMIKPILVKPEGFPVEKTQSSFICASESEDVILYWNLELPSDLVEGSARAEFSAVGDMLGPSLENLDSLVQLPVGCGEQNMVLLVPNIHVLDYLESTDQINPELRSKAILNMEKGYQRQLNYRHEDGSYSAFGKYDPEGSMWLTAFVIKSFAQARKFIFIDDNDLKVSVRWIIKRQMENGCFPFVGKVFHKDLKGGLSGETSSVAFTAYILTALLETGVEMAPSVLTNALYCLKAEDKEPSQTSDMYTLALTTYALTLTNETERAQQSLNELLEMSTREKDLLWWNKPGSKSLGMNIEITAYAILSLVKIGGEDNLIHAFQAVRWISQQRNSHGGFVSTQDTVVALEALTKYATVFMNNGNDKNANLSINMKTVDYDNTYVINDEVRLLLHHNEIPTLPTGVDVKATGKGCALVQTSLKYNVKTPKGSDAFDVIVETSPSMDSCSVQNLRICTRYKLTDEKSNMAIMEIDMISGYVPLKDSLEKLKLNPLLNLKRWEVDKNQVNLYFDELSSTKICVNFLVQQDAKVENPKPATVTVYDYYQQELFVSTDYNFPENCVIEVLPELPPIDPILKDAVDEPIQIDGEPVPLNLQEMKAATVEVGGSKGVLRVNSSSIPVGLNPAFVNVDHDLEFPDGIEGPSPVYTSPQADSSRHHQERDECPLCLDSVPDNFAKIYCSSRNAYKVSVRKFLNAKILMTLSPGRRTRKFNKPIIFDVKKSCSCIQIHKAGSHILVLNLDDRGFNDEKPHVRLGSSTMVIPIPQSPGQPSTVRSARSTCK</sequence>
<dbReference type="InterPro" id="IPR009048">
    <property type="entry name" value="A-macroglobulin_rcpt-bd"/>
</dbReference>
<keyword evidence="3 8" id="KW-0732">Signal</keyword>
<dbReference type="SUPFAM" id="SSF49410">
    <property type="entry name" value="Alpha-macroglobulin receptor domain"/>
    <property type="match status" value="1"/>
</dbReference>
<dbReference type="FunFam" id="1.50.10.20:FF:000001">
    <property type="entry name" value="CD109 isoform 1"/>
    <property type="match status" value="1"/>
</dbReference>
<dbReference type="PROSITE" id="PS00477">
    <property type="entry name" value="ALPHA_2_MACROGLOBULIN"/>
    <property type="match status" value="1"/>
</dbReference>
<reference evidence="11" key="2">
    <citation type="submission" date="2017-10" db="EMBL/GenBank/DDBJ databases">
        <title>Ladona fulva Genome sequencing and assembly.</title>
        <authorList>
            <person name="Murali S."/>
            <person name="Richards S."/>
            <person name="Bandaranaike D."/>
            <person name="Bellair M."/>
            <person name="Blankenburg K."/>
            <person name="Chao H."/>
            <person name="Dinh H."/>
            <person name="Doddapaneni H."/>
            <person name="Dugan-Rocha S."/>
            <person name="Elkadiri S."/>
            <person name="Gnanaolivu R."/>
            <person name="Hernandez B."/>
            <person name="Skinner E."/>
            <person name="Javaid M."/>
            <person name="Lee S."/>
            <person name="Li M."/>
            <person name="Ming W."/>
            <person name="Munidasa M."/>
            <person name="Muniz J."/>
            <person name="Nguyen L."/>
            <person name="Hughes D."/>
            <person name="Osuji N."/>
            <person name="Pu L.-L."/>
            <person name="Puazo M."/>
            <person name="Qu C."/>
            <person name="Quiroz J."/>
            <person name="Raj R."/>
            <person name="Weissenberger G."/>
            <person name="Xin Y."/>
            <person name="Zou X."/>
            <person name="Han Y."/>
            <person name="Worley K."/>
            <person name="Muzny D."/>
            <person name="Gibbs R."/>
        </authorList>
    </citation>
    <scope>NUCLEOTIDE SEQUENCE</scope>
    <source>
        <strain evidence="11">Sampled in the wild</strain>
    </source>
</reference>
<dbReference type="Pfam" id="PF07677">
    <property type="entry name" value="A2M_recep"/>
    <property type="match status" value="1"/>
</dbReference>
<evidence type="ECO:0000256" key="1">
    <source>
        <dbReference type="ARBA" id="ARBA00010952"/>
    </source>
</evidence>
<feature type="domain" description="Alpha-macroglobulin receptor-binding" evidence="10">
    <location>
        <begin position="745"/>
        <end position="834"/>
    </location>
</feature>
<dbReference type="InterPro" id="IPR047565">
    <property type="entry name" value="Alpha-macroglob_thiol-ester_cl"/>
</dbReference>
<dbReference type="InterPro" id="IPR008930">
    <property type="entry name" value="Terpenoid_cyclase/PrenylTrfase"/>
</dbReference>
<dbReference type="Pfam" id="PF07678">
    <property type="entry name" value="TED_complement"/>
    <property type="match status" value="1"/>
</dbReference>
<dbReference type="SUPFAM" id="SSF48239">
    <property type="entry name" value="Terpenoid cyclases/Protein prenyltransferases"/>
    <property type="match status" value="1"/>
</dbReference>
<gene>
    <name evidence="11" type="ORF">J437_LFUL003464</name>
</gene>
<dbReference type="SMART" id="SM01361">
    <property type="entry name" value="A2M_recep"/>
    <property type="match status" value="1"/>
</dbReference>
<feature type="chain" id="PRO_5035482724" description="Alpha-2-macroglobulin" evidence="8">
    <location>
        <begin position="16"/>
        <end position="1060"/>
    </location>
</feature>
<evidence type="ECO:0000256" key="5">
    <source>
        <dbReference type="ARBA" id="ARBA00023157"/>
    </source>
</evidence>
<dbReference type="InterPro" id="IPR041813">
    <property type="entry name" value="A2M_TED"/>
</dbReference>
<dbReference type="Proteomes" id="UP000792457">
    <property type="component" value="Unassembled WGS sequence"/>
</dbReference>
<evidence type="ECO:0000259" key="10">
    <source>
        <dbReference type="SMART" id="SM01361"/>
    </source>
</evidence>
<evidence type="ECO:0000256" key="7">
    <source>
        <dbReference type="SAM" id="MobiDB-lite"/>
    </source>
</evidence>
<dbReference type="InterPro" id="IPR001599">
    <property type="entry name" value="Macroglobln_a2"/>
</dbReference>
<dbReference type="EMBL" id="KZ308114">
    <property type="protein sequence ID" value="KAG8221830.1"/>
    <property type="molecule type" value="Genomic_DNA"/>
</dbReference>
<comment type="caution">
    <text evidence="11">The sequence shown here is derived from an EMBL/GenBank/DDBJ whole genome shotgun (WGS) entry which is preliminary data.</text>
</comment>
<evidence type="ECO:0000256" key="6">
    <source>
        <dbReference type="ARBA" id="ARBA00023180"/>
    </source>
</evidence>
<evidence type="ECO:0000256" key="3">
    <source>
        <dbReference type="ARBA" id="ARBA00022729"/>
    </source>
</evidence>
<dbReference type="SMART" id="SM01419">
    <property type="entry name" value="Thiol-ester_cl"/>
    <property type="match status" value="1"/>
</dbReference>
<evidence type="ECO:0000256" key="2">
    <source>
        <dbReference type="ARBA" id="ARBA00022690"/>
    </source>
</evidence>
<evidence type="ECO:0000256" key="8">
    <source>
        <dbReference type="SAM" id="SignalP"/>
    </source>
</evidence>
<evidence type="ECO:0000313" key="11">
    <source>
        <dbReference type="EMBL" id="KAG8221830.1"/>
    </source>
</evidence>
<evidence type="ECO:0008006" key="13">
    <source>
        <dbReference type="Google" id="ProtNLM"/>
    </source>
</evidence>
<evidence type="ECO:0000256" key="4">
    <source>
        <dbReference type="ARBA" id="ARBA00022900"/>
    </source>
</evidence>
<reference evidence="11" key="1">
    <citation type="submission" date="2013-04" db="EMBL/GenBank/DDBJ databases">
        <authorList>
            <person name="Qu J."/>
            <person name="Murali S.C."/>
            <person name="Bandaranaike D."/>
            <person name="Bellair M."/>
            <person name="Blankenburg K."/>
            <person name="Chao H."/>
            <person name="Dinh H."/>
            <person name="Doddapaneni H."/>
            <person name="Downs B."/>
            <person name="Dugan-Rocha S."/>
            <person name="Elkadiri S."/>
            <person name="Gnanaolivu R.D."/>
            <person name="Hernandez B."/>
            <person name="Javaid M."/>
            <person name="Jayaseelan J.C."/>
            <person name="Lee S."/>
            <person name="Li M."/>
            <person name="Ming W."/>
            <person name="Munidasa M."/>
            <person name="Muniz J."/>
            <person name="Nguyen L."/>
            <person name="Ongeri F."/>
            <person name="Osuji N."/>
            <person name="Pu L.-L."/>
            <person name="Puazo M."/>
            <person name="Qu C."/>
            <person name="Quiroz J."/>
            <person name="Raj R."/>
            <person name="Weissenberger G."/>
            <person name="Xin Y."/>
            <person name="Zou X."/>
            <person name="Han Y."/>
            <person name="Richards S."/>
            <person name="Worley K."/>
            <person name="Muzny D."/>
            <person name="Gibbs R."/>
        </authorList>
    </citation>
    <scope>NUCLEOTIDE SEQUENCE</scope>
    <source>
        <strain evidence="11">Sampled in the wild</strain>
    </source>
</reference>
<feature type="region of interest" description="Disordered" evidence="7">
    <location>
        <begin position="1041"/>
        <end position="1060"/>
    </location>
</feature>
<dbReference type="Pfam" id="PF00207">
    <property type="entry name" value="A2M"/>
    <property type="match status" value="1"/>
</dbReference>
<dbReference type="InterPro" id="IPR011626">
    <property type="entry name" value="Alpha-macroglobulin_TED"/>
</dbReference>
<proteinExistence type="inferred from homology"/>
<dbReference type="Gene3D" id="2.60.40.690">
    <property type="entry name" value="Alpha-macroglobulin, receptor-binding domain"/>
    <property type="match status" value="1"/>
</dbReference>
<keyword evidence="12" id="KW-1185">Reference proteome</keyword>
<name>A0A8K0JSE8_LADFU</name>
<evidence type="ECO:0000313" key="12">
    <source>
        <dbReference type="Proteomes" id="UP000792457"/>
    </source>
</evidence>
<dbReference type="SUPFAM" id="SSF81296">
    <property type="entry name" value="E set domains"/>
    <property type="match status" value="1"/>
</dbReference>
<comment type="similarity">
    <text evidence="1">Belongs to the protease inhibitor I39 (alpha-2-macroglobulin) family.</text>
</comment>
<dbReference type="Gene3D" id="2.20.130.20">
    <property type="match status" value="1"/>
</dbReference>
<organism evidence="11 12">
    <name type="scientific">Ladona fulva</name>
    <name type="common">Scarce chaser dragonfly</name>
    <name type="synonym">Libellula fulva</name>
    <dbReference type="NCBI Taxonomy" id="123851"/>
    <lineage>
        <taxon>Eukaryota</taxon>
        <taxon>Metazoa</taxon>
        <taxon>Ecdysozoa</taxon>
        <taxon>Arthropoda</taxon>
        <taxon>Hexapoda</taxon>
        <taxon>Insecta</taxon>
        <taxon>Pterygota</taxon>
        <taxon>Palaeoptera</taxon>
        <taxon>Odonata</taxon>
        <taxon>Epiprocta</taxon>
        <taxon>Anisoptera</taxon>
        <taxon>Libelluloidea</taxon>
        <taxon>Libellulidae</taxon>
        <taxon>Ladona</taxon>
    </lineage>
</organism>
<dbReference type="PANTHER" id="PTHR11412:SF171">
    <property type="entry name" value="PREGNANCY ZONE PROTEIN-LIKE PROTEIN"/>
    <property type="match status" value="1"/>
</dbReference>
<dbReference type="InterPro" id="IPR050473">
    <property type="entry name" value="A2M/Complement_sys"/>
</dbReference>
<keyword evidence="6" id="KW-0325">Glycoprotein</keyword>
<dbReference type="GO" id="GO:0004867">
    <property type="term" value="F:serine-type endopeptidase inhibitor activity"/>
    <property type="evidence" value="ECO:0007669"/>
    <property type="project" value="UniProtKB-KW"/>
</dbReference>
<evidence type="ECO:0000259" key="9">
    <source>
        <dbReference type="SMART" id="SM01360"/>
    </source>
</evidence>
<dbReference type="InterPro" id="IPR013783">
    <property type="entry name" value="Ig-like_fold"/>
</dbReference>
<feature type="domain" description="Alpha-2-macroglobulin" evidence="9">
    <location>
        <begin position="129"/>
        <end position="219"/>
    </location>
</feature>
<feature type="signal peptide" evidence="8">
    <location>
        <begin position="1"/>
        <end position="15"/>
    </location>
</feature>
<dbReference type="Gene3D" id="2.60.120.1540">
    <property type="match status" value="1"/>
</dbReference>
<keyword evidence="5" id="KW-1015">Disulfide bond</keyword>
<dbReference type="InterPro" id="IPR019742">
    <property type="entry name" value="MacrogloblnA2_CS"/>
</dbReference>
<dbReference type="OrthoDB" id="8193087at2759"/>
<keyword evidence="2" id="KW-0646">Protease inhibitor</keyword>
<dbReference type="CDD" id="cd02897">
    <property type="entry name" value="A2M_2"/>
    <property type="match status" value="1"/>
</dbReference>
<feature type="compositionally biased region" description="Polar residues" evidence="7">
    <location>
        <begin position="1045"/>
        <end position="1060"/>
    </location>
</feature>
<dbReference type="GO" id="GO:0005615">
    <property type="term" value="C:extracellular space"/>
    <property type="evidence" value="ECO:0007669"/>
    <property type="project" value="InterPro"/>
</dbReference>
<dbReference type="Gene3D" id="1.50.10.20">
    <property type="match status" value="1"/>
</dbReference>
<protein>
    <recommendedName>
        <fullName evidence="13">Alpha-2-macroglobulin</fullName>
    </recommendedName>
</protein>
<dbReference type="InterPro" id="IPR014756">
    <property type="entry name" value="Ig_E-set"/>
</dbReference>
<keyword evidence="4" id="KW-0722">Serine protease inhibitor</keyword>
<dbReference type="Gene3D" id="2.60.40.10">
    <property type="entry name" value="Immunoglobulins"/>
    <property type="match status" value="1"/>
</dbReference>
<dbReference type="InterPro" id="IPR036595">
    <property type="entry name" value="A-macroglobulin_rcpt-bd_sf"/>
</dbReference>
<accession>A0A8K0JSE8</accession>
<dbReference type="SMART" id="SM01360">
    <property type="entry name" value="A2M"/>
    <property type="match status" value="1"/>
</dbReference>